<comment type="caution">
    <text evidence="2">The sequence shown here is derived from an EMBL/GenBank/DDBJ whole genome shotgun (WGS) entry which is preliminary data.</text>
</comment>
<gene>
    <name evidence="2" type="ORF">DF286_00200</name>
</gene>
<evidence type="ECO:0000256" key="1">
    <source>
        <dbReference type="SAM" id="MobiDB-lite"/>
    </source>
</evidence>
<reference evidence="2 3" key="1">
    <citation type="submission" date="2018-05" db="EMBL/GenBank/DDBJ databases">
        <title>Genome of Sphingosinicella humi QZX222.</title>
        <authorList>
            <person name="Qiao Z."/>
            <person name="Wang G."/>
        </authorList>
    </citation>
    <scope>NUCLEOTIDE SEQUENCE [LARGE SCALE GENOMIC DNA]</scope>
    <source>
        <strain evidence="2 3">QZX222</strain>
    </source>
</reference>
<feature type="region of interest" description="Disordered" evidence="1">
    <location>
        <begin position="207"/>
        <end position="234"/>
    </location>
</feature>
<dbReference type="AlphaFoldDB" id="A0A2U2IZE2"/>
<evidence type="ECO:0000313" key="3">
    <source>
        <dbReference type="Proteomes" id="UP000245916"/>
    </source>
</evidence>
<dbReference type="OrthoDB" id="7558887at2"/>
<evidence type="ECO:0000313" key="2">
    <source>
        <dbReference type="EMBL" id="PWG01463.1"/>
    </source>
</evidence>
<dbReference type="InterPro" id="IPR025324">
    <property type="entry name" value="DUF4230"/>
</dbReference>
<name>A0A2U2IZE2_9SPHN</name>
<sequence length="234" mass="25582">MEPRRVKRTAIVAALLIGLVVGALFVGVARVSDWFDPGTDPESIAVASLQSVREQARLTPFVARFVTVVTSTQSRFGLQAQKTLIMPGTVRYELDLAAIDEQDLDWNAANSTLTVTLPPIEISGPEIDLSQVQEYSGGGVLMALTDAEKTLDMANRRRGQQSLLEQAKAPVAMRMARDAAKAAVERSFALPLRAAGIEATVVTRFADEGGSRDPSWMDRSRRVEDVLSERQKER</sequence>
<organism evidence="2 3">
    <name type="scientific">Allosphingosinicella humi</name>
    <dbReference type="NCBI Taxonomy" id="2068657"/>
    <lineage>
        <taxon>Bacteria</taxon>
        <taxon>Pseudomonadati</taxon>
        <taxon>Pseudomonadota</taxon>
        <taxon>Alphaproteobacteria</taxon>
        <taxon>Sphingomonadales</taxon>
        <taxon>Sphingomonadaceae</taxon>
        <taxon>Allosphingosinicella</taxon>
    </lineage>
</organism>
<dbReference type="EMBL" id="QFFF01000001">
    <property type="protein sequence ID" value="PWG01463.1"/>
    <property type="molecule type" value="Genomic_DNA"/>
</dbReference>
<proteinExistence type="predicted"/>
<accession>A0A2U2IZE2</accession>
<dbReference type="Pfam" id="PF14014">
    <property type="entry name" value="DUF4230"/>
    <property type="match status" value="1"/>
</dbReference>
<keyword evidence="3" id="KW-1185">Reference proteome</keyword>
<dbReference type="Proteomes" id="UP000245916">
    <property type="component" value="Unassembled WGS sequence"/>
</dbReference>
<protein>
    <submittedName>
        <fullName evidence="2">DUF4230 domain-containing protein</fullName>
    </submittedName>
</protein>